<dbReference type="Proteomes" id="UP000183975">
    <property type="component" value="Unassembled WGS sequence"/>
</dbReference>
<feature type="domain" description="HTH marR-type" evidence="4">
    <location>
        <begin position="1"/>
        <end position="137"/>
    </location>
</feature>
<accession>A0A1M6L0K4</accession>
<protein>
    <submittedName>
        <fullName evidence="5">DNA-binding transcriptional regulator, MarR family</fullName>
    </submittedName>
</protein>
<dbReference type="InterPro" id="IPR000835">
    <property type="entry name" value="HTH_MarR-typ"/>
</dbReference>
<dbReference type="InterPro" id="IPR036388">
    <property type="entry name" value="WH-like_DNA-bd_sf"/>
</dbReference>
<dbReference type="GO" id="GO:0003700">
    <property type="term" value="F:DNA-binding transcription factor activity"/>
    <property type="evidence" value="ECO:0007669"/>
    <property type="project" value="InterPro"/>
</dbReference>
<evidence type="ECO:0000256" key="2">
    <source>
        <dbReference type="ARBA" id="ARBA00023125"/>
    </source>
</evidence>
<name>A0A1M6L0K4_9FIRM</name>
<dbReference type="PROSITE" id="PS01117">
    <property type="entry name" value="HTH_MARR_1"/>
    <property type="match status" value="1"/>
</dbReference>
<dbReference type="InterPro" id="IPR023187">
    <property type="entry name" value="Tscrpt_reg_MarR-type_CS"/>
</dbReference>
<dbReference type="EMBL" id="FRAH01000004">
    <property type="protein sequence ID" value="SHJ64669.1"/>
    <property type="molecule type" value="Genomic_DNA"/>
</dbReference>
<dbReference type="PANTHER" id="PTHR42756">
    <property type="entry name" value="TRANSCRIPTIONAL REGULATOR, MARR"/>
    <property type="match status" value="1"/>
</dbReference>
<keyword evidence="2 5" id="KW-0238">DNA-binding</keyword>
<keyword evidence="6" id="KW-1185">Reference proteome</keyword>
<dbReference type="PANTHER" id="PTHR42756:SF2">
    <property type="entry name" value="MARR FAMILY REGULATORY PROTEIN"/>
    <property type="match status" value="1"/>
</dbReference>
<proteinExistence type="predicted"/>
<dbReference type="OrthoDB" id="795750at2"/>
<dbReference type="InterPro" id="IPR036390">
    <property type="entry name" value="WH_DNA-bd_sf"/>
</dbReference>
<dbReference type="SMART" id="SM00347">
    <property type="entry name" value="HTH_MARR"/>
    <property type="match status" value="1"/>
</dbReference>
<dbReference type="RefSeq" id="WP_072848222.1">
    <property type="nucleotide sequence ID" value="NZ_FRAH01000004.1"/>
</dbReference>
<evidence type="ECO:0000259" key="4">
    <source>
        <dbReference type="PROSITE" id="PS50995"/>
    </source>
</evidence>
<gene>
    <name evidence="5" type="ORF">SAMN02745138_00238</name>
</gene>
<evidence type="ECO:0000313" key="6">
    <source>
        <dbReference type="Proteomes" id="UP000183975"/>
    </source>
</evidence>
<sequence length="156" mass="17849">MEKKNLRYSINASAISRYANRNFDLCLRHLPISSGQQFFLLRIYENPGIPLNGLAQMGFFDKGTVSRGVQKLEEAGYITVITDENDRRCRKLFVTPAAAPIIETLLNAREEWNCALTEGMTDEECLLINKLMKQMVQNAQTYIAKKEEEVTCNKEH</sequence>
<evidence type="ECO:0000256" key="1">
    <source>
        <dbReference type="ARBA" id="ARBA00023015"/>
    </source>
</evidence>
<dbReference type="Gene3D" id="1.10.10.10">
    <property type="entry name" value="Winged helix-like DNA-binding domain superfamily/Winged helix DNA-binding domain"/>
    <property type="match status" value="1"/>
</dbReference>
<organism evidence="5 6">
    <name type="scientific">Anaerotignum lactatifermentans DSM 14214</name>
    <dbReference type="NCBI Taxonomy" id="1121323"/>
    <lineage>
        <taxon>Bacteria</taxon>
        <taxon>Bacillati</taxon>
        <taxon>Bacillota</taxon>
        <taxon>Clostridia</taxon>
        <taxon>Lachnospirales</taxon>
        <taxon>Anaerotignaceae</taxon>
        <taxon>Anaerotignum</taxon>
    </lineage>
</organism>
<dbReference type="GO" id="GO:0003677">
    <property type="term" value="F:DNA binding"/>
    <property type="evidence" value="ECO:0007669"/>
    <property type="project" value="UniProtKB-KW"/>
</dbReference>
<keyword evidence="1" id="KW-0805">Transcription regulation</keyword>
<reference evidence="5 6" key="1">
    <citation type="submission" date="2016-11" db="EMBL/GenBank/DDBJ databases">
        <authorList>
            <person name="Jaros S."/>
            <person name="Januszkiewicz K."/>
            <person name="Wedrychowicz H."/>
        </authorList>
    </citation>
    <scope>NUCLEOTIDE SEQUENCE [LARGE SCALE GENOMIC DNA]</scope>
    <source>
        <strain evidence="5 6">DSM 14214</strain>
    </source>
</reference>
<keyword evidence="3" id="KW-0804">Transcription</keyword>
<dbReference type="SUPFAM" id="SSF46785">
    <property type="entry name" value="Winged helix' DNA-binding domain"/>
    <property type="match status" value="1"/>
</dbReference>
<evidence type="ECO:0000256" key="3">
    <source>
        <dbReference type="ARBA" id="ARBA00023163"/>
    </source>
</evidence>
<dbReference type="AlphaFoldDB" id="A0A1M6L0K4"/>
<dbReference type="Pfam" id="PF01047">
    <property type="entry name" value="MarR"/>
    <property type="match status" value="1"/>
</dbReference>
<dbReference type="PROSITE" id="PS50995">
    <property type="entry name" value="HTH_MARR_2"/>
    <property type="match status" value="1"/>
</dbReference>
<dbReference type="PRINTS" id="PR00598">
    <property type="entry name" value="HTHMARR"/>
</dbReference>
<evidence type="ECO:0000313" key="5">
    <source>
        <dbReference type="EMBL" id="SHJ64669.1"/>
    </source>
</evidence>